<keyword evidence="2" id="KW-0812">Transmembrane</keyword>
<proteinExistence type="predicted"/>
<evidence type="ECO:0000256" key="2">
    <source>
        <dbReference type="SAM" id="Phobius"/>
    </source>
</evidence>
<gene>
    <name evidence="3" type="ORF">BRAFLDRAFT_88113</name>
</gene>
<evidence type="ECO:0000313" key="3">
    <source>
        <dbReference type="EMBL" id="EEN48175.1"/>
    </source>
</evidence>
<feature type="compositionally biased region" description="Low complexity" evidence="1">
    <location>
        <begin position="145"/>
        <end position="155"/>
    </location>
</feature>
<feature type="transmembrane region" description="Helical" evidence="2">
    <location>
        <begin position="77"/>
        <end position="94"/>
    </location>
</feature>
<feature type="compositionally biased region" description="Gly residues" evidence="1">
    <location>
        <begin position="7"/>
        <end position="29"/>
    </location>
</feature>
<feature type="transmembrane region" description="Helical" evidence="2">
    <location>
        <begin position="46"/>
        <end position="71"/>
    </location>
</feature>
<accession>C3ZH28</accession>
<organism>
    <name type="scientific">Branchiostoma floridae</name>
    <name type="common">Florida lancelet</name>
    <name type="synonym">Amphioxus</name>
    <dbReference type="NCBI Taxonomy" id="7739"/>
    <lineage>
        <taxon>Eukaryota</taxon>
        <taxon>Metazoa</taxon>
        <taxon>Chordata</taxon>
        <taxon>Cephalochordata</taxon>
        <taxon>Leptocardii</taxon>
        <taxon>Amphioxiformes</taxon>
        <taxon>Branchiostomatidae</taxon>
        <taxon>Branchiostoma</taxon>
    </lineage>
</organism>
<dbReference type="AlphaFoldDB" id="C3ZH28"/>
<keyword evidence="2" id="KW-1133">Transmembrane helix</keyword>
<protein>
    <submittedName>
        <fullName evidence="3">Uncharacterized protein</fullName>
    </submittedName>
</protein>
<feature type="compositionally biased region" description="Pro residues" evidence="1">
    <location>
        <begin position="135"/>
        <end position="144"/>
    </location>
</feature>
<sequence>MVDNTCDGGGFSDIGGGPSSGEGGPSSGEGGCRDGGDMCYRVKSGLAVWCPFVVAALLLVAGIFFVFFTAVWETGCILVFLSVLFCMVGCVFFYRRRQLQRDQPIVVTSSAPQPGPMGQIIMMQPVTVAGGVPNPTGPPQPYPGYPQAMLTGYPPSGQPPYPPAGAPPPTGTPPPGQPPYPPASAPPPTGHPPYAALPGQGTSAIPRPPSYHGVTDREEEKN</sequence>
<dbReference type="EMBL" id="GG666621">
    <property type="protein sequence ID" value="EEN48175.1"/>
    <property type="molecule type" value="Genomic_DNA"/>
</dbReference>
<evidence type="ECO:0000256" key="1">
    <source>
        <dbReference type="SAM" id="MobiDB-lite"/>
    </source>
</evidence>
<feature type="region of interest" description="Disordered" evidence="1">
    <location>
        <begin position="1"/>
        <end position="29"/>
    </location>
</feature>
<dbReference type="InParanoid" id="C3ZH28"/>
<keyword evidence="2" id="KW-0472">Membrane</keyword>
<reference evidence="3" key="1">
    <citation type="journal article" date="2008" name="Nature">
        <title>The amphioxus genome and the evolution of the chordate karyotype.</title>
        <authorList>
            <consortium name="US DOE Joint Genome Institute (JGI-PGF)"/>
            <person name="Putnam N.H."/>
            <person name="Butts T."/>
            <person name="Ferrier D.E.K."/>
            <person name="Furlong R.F."/>
            <person name="Hellsten U."/>
            <person name="Kawashima T."/>
            <person name="Robinson-Rechavi M."/>
            <person name="Shoguchi E."/>
            <person name="Terry A."/>
            <person name="Yu J.-K."/>
            <person name="Benito-Gutierrez E.L."/>
            <person name="Dubchak I."/>
            <person name="Garcia-Fernandez J."/>
            <person name="Gibson-Brown J.J."/>
            <person name="Grigoriev I.V."/>
            <person name="Horton A.C."/>
            <person name="de Jong P.J."/>
            <person name="Jurka J."/>
            <person name="Kapitonov V.V."/>
            <person name="Kohara Y."/>
            <person name="Kuroki Y."/>
            <person name="Lindquist E."/>
            <person name="Lucas S."/>
            <person name="Osoegawa K."/>
            <person name="Pennacchio L.A."/>
            <person name="Salamov A.A."/>
            <person name="Satou Y."/>
            <person name="Sauka-Spengler T."/>
            <person name="Schmutz J."/>
            <person name="Shin-I T."/>
            <person name="Toyoda A."/>
            <person name="Bronner-Fraser M."/>
            <person name="Fujiyama A."/>
            <person name="Holland L.Z."/>
            <person name="Holland P.W.H."/>
            <person name="Satoh N."/>
            <person name="Rokhsar D.S."/>
        </authorList>
    </citation>
    <scope>NUCLEOTIDE SEQUENCE [LARGE SCALE GENOMIC DNA]</scope>
    <source>
        <strain evidence="3">S238N-H82</strain>
        <tissue evidence="3">Testes</tissue>
    </source>
</reference>
<name>C3ZH28_BRAFL</name>
<feature type="compositionally biased region" description="Pro residues" evidence="1">
    <location>
        <begin position="156"/>
        <end position="191"/>
    </location>
</feature>
<feature type="region of interest" description="Disordered" evidence="1">
    <location>
        <begin position="131"/>
        <end position="222"/>
    </location>
</feature>